<evidence type="ECO:0000313" key="3">
    <source>
        <dbReference type="Proteomes" id="UP000480854"/>
    </source>
</evidence>
<dbReference type="GO" id="GO:0009389">
    <property type="term" value="F:dimethyl sulfoxide reductase activity"/>
    <property type="evidence" value="ECO:0007669"/>
    <property type="project" value="TreeGrafter"/>
</dbReference>
<dbReference type="GO" id="GO:0019645">
    <property type="term" value="P:anaerobic electron transport chain"/>
    <property type="evidence" value="ECO:0007669"/>
    <property type="project" value="InterPro"/>
</dbReference>
<feature type="transmembrane region" description="Helical" evidence="1">
    <location>
        <begin position="146"/>
        <end position="167"/>
    </location>
</feature>
<dbReference type="RefSeq" id="WP_149470241.1">
    <property type="nucleotide sequence ID" value="NZ_QOKW01000014.1"/>
</dbReference>
<keyword evidence="1" id="KW-0472">Membrane</keyword>
<feature type="transmembrane region" description="Helical" evidence="1">
    <location>
        <begin position="173"/>
        <end position="191"/>
    </location>
</feature>
<comment type="caution">
    <text evidence="2">The sequence shown here is derived from an EMBL/GenBank/DDBJ whole genome shotgun (WGS) entry which is preliminary data.</text>
</comment>
<dbReference type="GO" id="GO:0009390">
    <property type="term" value="C:dimethyl sulfoxide reductase complex"/>
    <property type="evidence" value="ECO:0007669"/>
    <property type="project" value="TreeGrafter"/>
</dbReference>
<feature type="transmembrane region" description="Helical" evidence="1">
    <location>
        <begin position="275"/>
        <end position="294"/>
    </location>
</feature>
<dbReference type="AlphaFoldDB" id="A0A9W7TY30"/>
<dbReference type="GO" id="GO:0005886">
    <property type="term" value="C:plasma membrane"/>
    <property type="evidence" value="ECO:0007669"/>
    <property type="project" value="TreeGrafter"/>
</dbReference>
<organism evidence="2 3">
    <name type="scientific">Roseomonas genomospecies 6</name>
    <dbReference type="NCBI Taxonomy" id="214106"/>
    <lineage>
        <taxon>Bacteria</taxon>
        <taxon>Pseudomonadati</taxon>
        <taxon>Pseudomonadota</taxon>
        <taxon>Alphaproteobacteria</taxon>
        <taxon>Acetobacterales</taxon>
        <taxon>Roseomonadaceae</taxon>
        <taxon>Roseomonas</taxon>
    </lineage>
</organism>
<dbReference type="EMBL" id="QOKW01000014">
    <property type="protein sequence ID" value="KAA0678991.1"/>
    <property type="molecule type" value="Genomic_DNA"/>
</dbReference>
<feature type="transmembrane region" description="Helical" evidence="1">
    <location>
        <begin position="38"/>
        <end position="63"/>
    </location>
</feature>
<feature type="transmembrane region" description="Helical" evidence="1">
    <location>
        <begin position="7"/>
        <end position="32"/>
    </location>
</feature>
<proteinExistence type="predicted"/>
<sequence>MHPAFSIIFFTSAAGAGYGLLALLGLLAPLGLLPANPLFGLAALALALGLVVAGLLSSLAHLGRPERAWRALSQWRSSWLSREGVAAVATFLPAGVFAIAWIALATTGVITGIAGWITAAMAAVTVYCTAMIYASLKPIRQWANPWVPRAYLALSLMTGALLLNALLGVAGQASGWSSLLALASVGLAWAAKEGHWRHCATARPVSTAETATGLGHIGRVRLLDSPHSEDNYLLKEMGFRVGRRHAVRLRLVTRVAAFALPAALSLGALAAGPGALSGTLALLAAAAATLGVIAERWLFFAEAKHTVTLFYGAGEA</sequence>
<dbReference type="PANTHER" id="PTHR38095:SF1">
    <property type="entry name" value="ANAEROBIC DIMETHYL SULFOXIDE REDUCTASE CHAIN YNFH"/>
    <property type="match status" value="1"/>
</dbReference>
<protein>
    <submittedName>
        <fullName evidence="2">Dimethyl sulfoxide reductase anchor subunit</fullName>
    </submittedName>
</protein>
<keyword evidence="1" id="KW-0812">Transmembrane</keyword>
<accession>A0A9W7TY30</accession>
<feature type="transmembrane region" description="Helical" evidence="1">
    <location>
        <begin position="251"/>
        <end position="269"/>
    </location>
</feature>
<dbReference type="PANTHER" id="PTHR38095">
    <property type="entry name" value="ANAEROBIC DIMETHYL SULFOXIDE REDUCTASE CHAIN YNFH"/>
    <property type="match status" value="1"/>
</dbReference>
<name>A0A9W7TY30_9PROT</name>
<evidence type="ECO:0000256" key="1">
    <source>
        <dbReference type="SAM" id="Phobius"/>
    </source>
</evidence>
<feature type="transmembrane region" description="Helical" evidence="1">
    <location>
        <begin position="84"/>
        <end position="104"/>
    </location>
</feature>
<dbReference type="Pfam" id="PF04976">
    <property type="entry name" value="DmsC"/>
    <property type="match status" value="1"/>
</dbReference>
<gene>
    <name evidence="2" type="ORF">DS843_17920</name>
</gene>
<dbReference type="InterPro" id="IPR007059">
    <property type="entry name" value="DmsC"/>
</dbReference>
<reference evidence="2 3" key="1">
    <citation type="submission" date="2018-07" db="EMBL/GenBank/DDBJ databases">
        <title>Genome sequence of Azospirillum sp. ATCC 49961.</title>
        <authorList>
            <person name="Sant'Anna F.H."/>
            <person name="Baldani J.I."/>
            <person name="Zilli J.E."/>
            <person name="Reis V.M."/>
            <person name="Hartmann A."/>
            <person name="Cruz L."/>
            <person name="de Souza E.M."/>
            <person name="de Oliveira Pedrosa F."/>
            <person name="Passaglia L.M.P."/>
        </authorList>
    </citation>
    <scope>NUCLEOTIDE SEQUENCE [LARGE SCALE GENOMIC DNA]</scope>
    <source>
        <strain evidence="2 3">ATCC 49961</strain>
    </source>
</reference>
<keyword evidence="3" id="KW-1185">Reference proteome</keyword>
<dbReference type="Proteomes" id="UP000480854">
    <property type="component" value="Unassembled WGS sequence"/>
</dbReference>
<dbReference type="OrthoDB" id="5520897at2"/>
<evidence type="ECO:0000313" key="2">
    <source>
        <dbReference type="EMBL" id="KAA0678991.1"/>
    </source>
</evidence>
<feature type="transmembrane region" description="Helical" evidence="1">
    <location>
        <begin position="110"/>
        <end position="134"/>
    </location>
</feature>
<keyword evidence="1" id="KW-1133">Transmembrane helix</keyword>